<protein>
    <submittedName>
        <fullName evidence="2">Flp pilus assembly pilin Flp</fullName>
    </submittedName>
</protein>
<keyword evidence="3" id="KW-1185">Reference proteome</keyword>
<proteinExistence type="predicted"/>
<accession>A0A7W6E6X3</accession>
<keyword evidence="1" id="KW-0812">Transmembrane</keyword>
<dbReference type="Proteomes" id="UP000530268">
    <property type="component" value="Unassembled WGS sequence"/>
</dbReference>
<dbReference type="AlphaFoldDB" id="A0A7W6E6X3"/>
<keyword evidence="1" id="KW-0472">Membrane</keyword>
<evidence type="ECO:0000313" key="2">
    <source>
        <dbReference type="EMBL" id="MBB3992878.1"/>
    </source>
</evidence>
<dbReference type="RefSeq" id="WP_184562383.1">
    <property type="nucleotide sequence ID" value="NZ_JACIEI010000001.1"/>
</dbReference>
<keyword evidence="1" id="KW-1133">Transmembrane helix</keyword>
<feature type="transmembrane region" description="Helical" evidence="1">
    <location>
        <begin position="20"/>
        <end position="38"/>
    </location>
</feature>
<organism evidence="2 3">
    <name type="scientific">Sulfitobacter undariae</name>
    <dbReference type="NCBI Taxonomy" id="1563671"/>
    <lineage>
        <taxon>Bacteria</taxon>
        <taxon>Pseudomonadati</taxon>
        <taxon>Pseudomonadota</taxon>
        <taxon>Alphaproteobacteria</taxon>
        <taxon>Rhodobacterales</taxon>
        <taxon>Roseobacteraceae</taxon>
        <taxon>Sulfitobacter</taxon>
    </lineage>
</organism>
<gene>
    <name evidence="2" type="ORF">GGR95_000497</name>
</gene>
<evidence type="ECO:0000256" key="1">
    <source>
        <dbReference type="SAM" id="Phobius"/>
    </source>
</evidence>
<dbReference type="EMBL" id="JACIEI010000001">
    <property type="protein sequence ID" value="MBB3992878.1"/>
    <property type="molecule type" value="Genomic_DNA"/>
</dbReference>
<name>A0A7W6E6X3_9RHOB</name>
<comment type="caution">
    <text evidence="2">The sequence shown here is derived from an EMBL/GenBank/DDBJ whole genome shotgun (WGS) entry which is preliminary data.</text>
</comment>
<evidence type="ECO:0000313" key="3">
    <source>
        <dbReference type="Proteomes" id="UP000530268"/>
    </source>
</evidence>
<sequence length="66" mass="7219">MTKWLISFHKEEKGAVTVDWVVLTAAMVGISIVAFTTIQGGSDTMGEEVGSYLSEKDLDELRNPTD</sequence>
<reference evidence="2 3" key="1">
    <citation type="submission" date="2020-08" db="EMBL/GenBank/DDBJ databases">
        <title>Genomic Encyclopedia of Type Strains, Phase IV (KMG-IV): sequencing the most valuable type-strain genomes for metagenomic binning, comparative biology and taxonomic classification.</title>
        <authorList>
            <person name="Goeker M."/>
        </authorList>
    </citation>
    <scope>NUCLEOTIDE SEQUENCE [LARGE SCALE GENOMIC DNA]</scope>
    <source>
        <strain evidence="2 3">DSM 102234</strain>
    </source>
</reference>